<keyword evidence="2" id="KW-0378">Hydrolase</keyword>
<dbReference type="AlphaFoldDB" id="A0A4U5MG85"/>
<dbReference type="STRING" id="34508.A0A4U5MG85"/>
<dbReference type="GO" id="GO:0004725">
    <property type="term" value="F:protein tyrosine phosphatase activity"/>
    <property type="evidence" value="ECO:0007669"/>
    <property type="project" value="TreeGrafter"/>
</dbReference>
<dbReference type="Proteomes" id="UP000298663">
    <property type="component" value="Unassembled WGS sequence"/>
</dbReference>
<proteinExistence type="inferred from homology"/>
<feature type="domain" description="Tyrosine specific protein phosphatases" evidence="8">
    <location>
        <begin position="103"/>
        <end position="162"/>
    </location>
</feature>
<dbReference type="Gene3D" id="3.90.190.10">
    <property type="entry name" value="Protein tyrosine phosphatase superfamily"/>
    <property type="match status" value="1"/>
</dbReference>
<evidence type="ECO:0000256" key="3">
    <source>
        <dbReference type="ARBA" id="ARBA00022912"/>
    </source>
</evidence>
<dbReference type="InterPro" id="IPR016130">
    <property type="entry name" value="Tyr_Pase_AS"/>
</dbReference>
<reference evidence="9 10" key="2">
    <citation type="journal article" date="2019" name="G3 (Bethesda)">
        <title>Hybrid Assembly of the Genome of the Entomopathogenic Nematode Steinernema carpocapsae Identifies the X-Chromosome.</title>
        <authorList>
            <person name="Serra L."/>
            <person name="Macchietto M."/>
            <person name="Macias-Munoz A."/>
            <person name="McGill C.J."/>
            <person name="Rodriguez I.M."/>
            <person name="Rodriguez B."/>
            <person name="Murad R."/>
            <person name="Mortazavi A."/>
        </authorList>
    </citation>
    <scope>NUCLEOTIDE SEQUENCE [LARGE SCALE GENOMIC DNA]</scope>
    <source>
        <strain evidence="9 10">ALL</strain>
    </source>
</reference>
<evidence type="ECO:0000256" key="5">
    <source>
        <dbReference type="ARBA" id="ARBA00048336"/>
    </source>
</evidence>
<evidence type="ECO:0008006" key="11">
    <source>
        <dbReference type="Google" id="ProtNLM"/>
    </source>
</evidence>
<evidence type="ECO:0000256" key="2">
    <source>
        <dbReference type="ARBA" id="ARBA00022801"/>
    </source>
</evidence>
<dbReference type="GO" id="GO:0004722">
    <property type="term" value="F:protein serine/threonine phosphatase activity"/>
    <property type="evidence" value="ECO:0007669"/>
    <property type="project" value="UniProtKB-EC"/>
</dbReference>
<dbReference type="InterPro" id="IPR000340">
    <property type="entry name" value="Dual-sp_phosphatase_cat-dom"/>
</dbReference>
<dbReference type="EMBL" id="AZBU02000008">
    <property type="protein sequence ID" value="TKR68162.1"/>
    <property type="molecule type" value="Genomic_DNA"/>
</dbReference>
<accession>A0A4U5MG85</accession>
<dbReference type="PANTHER" id="PTHR45948:SF2">
    <property type="entry name" value="DUAL SPECIFICITY PROTEIN PHOSPHATASE"/>
    <property type="match status" value="1"/>
</dbReference>
<comment type="catalytic activity">
    <reaction evidence="4">
        <text>O-phospho-L-seryl-[protein] + H2O = L-seryl-[protein] + phosphate</text>
        <dbReference type="Rhea" id="RHEA:20629"/>
        <dbReference type="Rhea" id="RHEA-COMP:9863"/>
        <dbReference type="Rhea" id="RHEA-COMP:11604"/>
        <dbReference type="ChEBI" id="CHEBI:15377"/>
        <dbReference type="ChEBI" id="CHEBI:29999"/>
        <dbReference type="ChEBI" id="CHEBI:43474"/>
        <dbReference type="ChEBI" id="CHEBI:83421"/>
        <dbReference type="EC" id="3.1.3.16"/>
    </reaction>
</comment>
<evidence type="ECO:0000256" key="6">
    <source>
        <dbReference type="SAM" id="MobiDB-lite"/>
    </source>
</evidence>
<feature type="region of interest" description="Disordered" evidence="6">
    <location>
        <begin position="325"/>
        <end position="348"/>
    </location>
</feature>
<dbReference type="SMART" id="SM00195">
    <property type="entry name" value="DSPc"/>
    <property type="match status" value="1"/>
</dbReference>
<keyword evidence="10" id="KW-1185">Reference proteome</keyword>
<dbReference type="InterPro" id="IPR029021">
    <property type="entry name" value="Prot-tyrosine_phosphatase-like"/>
</dbReference>
<name>A0A4U5MG85_STECR</name>
<evidence type="ECO:0000313" key="9">
    <source>
        <dbReference type="EMBL" id="TKR68162.1"/>
    </source>
</evidence>
<dbReference type="OrthoDB" id="9979246at2759"/>
<comment type="similarity">
    <text evidence="1">Belongs to the protein-tyrosine phosphatase family. Non-receptor class dual specificity subfamily.</text>
</comment>
<reference evidence="9 10" key="1">
    <citation type="journal article" date="2015" name="Genome Biol.">
        <title>Comparative genomics of Steinernema reveals deeply conserved gene regulatory networks.</title>
        <authorList>
            <person name="Dillman A.R."/>
            <person name="Macchietto M."/>
            <person name="Porter C.F."/>
            <person name="Rogers A."/>
            <person name="Williams B."/>
            <person name="Antoshechkin I."/>
            <person name="Lee M.M."/>
            <person name="Goodwin Z."/>
            <person name="Lu X."/>
            <person name="Lewis E.E."/>
            <person name="Goodrich-Blair H."/>
            <person name="Stock S.P."/>
            <person name="Adams B.J."/>
            <person name="Sternberg P.W."/>
            <person name="Mortazavi A."/>
        </authorList>
    </citation>
    <scope>NUCLEOTIDE SEQUENCE [LARGE SCALE GENOMIC DNA]</scope>
    <source>
        <strain evidence="9 10">ALL</strain>
    </source>
</reference>
<dbReference type="InterPro" id="IPR020422">
    <property type="entry name" value="TYR_PHOSPHATASE_DUAL_dom"/>
</dbReference>
<dbReference type="GO" id="GO:0005829">
    <property type="term" value="C:cytosol"/>
    <property type="evidence" value="ECO:0007669"/>
    <property type="project" value="TreeGrafter"/>
</dbReference>
<dbReference type="PROSITE" id="PS50056">
    <property type="entry name" value="TYR_PHOSPHATASE_2"/>
    <property type="match status" value="1"/>
</dbReference>
<feature type="domain" description="Tyrosine-protein phosphatase" evidence="7">
    <location>
        <begin position="36"/>
        <end position="183"/>
    </location>
</feature>
<dbReference type="Pfam" id="PF00782">
    <property type="entry name" value="DSPc"/>
    <property type="match status" value="1"/>
</dbReference>
<comment type="caution">
    <text evidence="9">The sequence shown here is derived from an EMBL/GenBank/DDBJ whole genome shotgun (WGS) entry which is preliminary data.</text>
</comment>
<sequence>MRDGLCQRPPIVSRDRCQVVEKLKALRRKYATTSNGMDEILPGLFLGNLKDSKDVQQLEEKNVEFIVSAHRNLEKLPDSDPERRAKFRILRIEINDNPGENVDQYFSTVSSFVHAARLEGKGVLVHCLMGVSRSAAFVAAYLLSTTHLEYDNVLAFINSKRPMVNPNFGFRMQLYKFCKSRFRETAFAALKFSALLIHWRSKHHVVARRAQKERHDFVTDGHSIVLLHSIEGICRVLRSRRDSERERLTQNSSRSIDQFYADCHSIDPRIVSPFRSNLNKQKSKSENDLRRIALLSKESILNKSTPNLSQLRSEHFPNLRIPFALKSPQRNPSKPALPNFRFTPRPLS</sequence>
<dbReference type="PROSITE" id="PS00383">
    <property type="entry name" value="TYR_PHOSPHATASE_1"/>
    <property type="match status" value="1"/>
</dbReference>
<dbReference type="GO" id="GO:0007165">
    <property type="term" value="P:signal transduction"/>
    <property type="evidence" value="ECO:0007669"/>
    <property type="project" value="TreeGrafter"/>
</dbReference>
<evidence type="ECO:0000259" key="8">
    <source>
        <dbReference type="PROSITE" id="PS50056"/>
    </source>
</evidence>
<organism evidence="9 10">
    <name type="scientific">Steinernema carpocapsae</name>
    <name type="common">Entomopathogenic nematode</name>
    <dbReference type="NCBI Taxonomy" id="34508"/>
    <lineage>
        <taxon>Eukaryota</taxon>
        <taxon>Metazoa</taxon>
        <taxon>Ecdysozoa</taxon>
        <taxon>Nematoda</taxon>
        <taxon>Chromadorea</taxon>
        <taxon>Rhabditida</taxon>
        <taxon>Tylenchina</taxon>
        <taxon>Panagrolaimomorpha</taxon>
        <taxon>Strongyloidoidea</taxon>
        <taxon>Steinernematidae</taxon>
        <taxon>Steinernema</taxon>
    </lineage>
</organism>
<dbReference type="PANTHER" id="PTHR45948">
    <property type="entry name" value="DUAL SPECIFICITY PROTEIN PHOSPHATASE DDB_G0269404-RELATED"/>
    <property type="match status" value="1"/>
</dbReference>
<dbReference type="InterPro" id="IPR000387">
    <property type="entry name" value="Tyr_Pase_dom"/>
</dbReference>
<dbReference type="SUPFAM" id="SSF52799">
    <property type="entry name" value="(Phosphotyrosine protein) phosphatases II"/>
    <property type="match status" value="1"/>
</dbReference>
<evidence type="ECO:0000256" key="1">
    <source>
        <dbReference type="ARBA" id="ARBA00008601"/>
    </source>
</evidence>
<protein>
    <recommendedName>
        <fullName evidence="11">Protein-tyrosine-phosphatase</fullName>
    </recommendedName>
</protein>
<keyword evidence="3" id="KW-0904">Protein phosphatase</keyword>
<evidence type="ECO:0000259" key="7">
    <source>
        <dbReference type="PROSITE" id="PS50054"/>
    </source>
</evidence>
<evidence type="ECO:0000313" key="10">
    <source>
        <dbReference type="Proteomes" id="UP000298663"/>
    </source>
</evidence>
<dbReference type="PROSITE" id="PS50054">
    <property type="entry name" value="TYR_PHOSPHATASE_DUAL"/>
    <property type="match status" value="1"/>
</dbReference>
<evidence type="ECO:0000256" key="4">
    <source>
        <dbReference type="ARBA" id="ARBA00047761"/>
    </source>
</evidence>
<gene>
    <name evidence="9" type="ORF">L596_024180</name>
</gene>
<comment type="catalytic activity">
    <reaction evidence="5">
        <text>O-phospho-L-threonyl-[protein] + H2O = L-threonyl-[protein] + phosphate</text>
        <dbReference type="Rhea" id="RHEA:47004"/>
        <dbReference type="Rhea" id="RHEA-COMP:11060"/>
        <dbReference type="Rhea" id="RHEA-COMP:11605"/>
        <dbReference type="ChEBI" id="CHEBI:15377"/>
        <dbReference type="ChEBI" id="CHEBI:30013"/>
        <dbReference type="ChEBI" id="CHEBI:43474"/>
        <dbReference type="ChEBI" id="CHEBI:61977"/>
        <dbReference type="EC" id="3.1.3.16"/>
    </reaction>
</comment>